<gene>
    <name evidence="1" type="ORF">SPSIL_013720</name>
</gene>
<evidence type="ECO:0000313" key="2">
    <source>
        <dbReference type="Proteomes" id="UP000216752"/>
    </source>
</evidence>
<accession>A0ABZ3IIS0</accession>
<keyword evidence="2" id="KW-1185">Reference proteome</keyword>
<dbReference type="EMBL" id="CP155573">
    <property type="protein sequence ID" value="XFO65263.1"/>
    <property type="molecule type" value="Genomic_DNA"/>
</dbReference>
<reference evidence="1" key="1">
    <citation type="submission" date="2024-05" db="EMBL/GenBank/DDBJ databases">
        <title>Isolation and characterization of Sporomusa carbonis sp. nov., a carboxydotrophic hydrogenogen in the genus of Sporomusa isolated from a charcoal burning pile.</title>
        <authorList>
            <person name="Boeer T."/>
            <person name="Rosenbaum F."/>
            <person name="Eysell L."/>
            <person name="Mueller V."/>
            <person name="Daniel R."/>
            <person name="Poehlein A."/>
        </authorList>
    </citation>
    <scope>NUCLEOTIDE SEQUENCE [LARGE SCALE GENOMIC DNA]</scope>
    <source>
        <strain evidence="1">DSM 10669</strain>
    </source>
</reference>
<organism evidence="1 2">
    <name type="scientific">Sporomusa silvacetica DSM 10669</name>
    <dbReference type="NCBI Taxonomy" id="1123289"/>
    <lineage>
        <taxon>Bacteria</taxon>
        <taxon>Bacillati</taxon>
        <taxon>Bacillota</taxon>
        <taxon>Negativicutes</taxon>
        <taxon>Selenomonadales</taxon>
        <taxon>Sporomusaceae</taxon>
        <taxon>Sporomusa</taxon>
    </lineage>
</organism>
<proteinExistence type="predicted"/>
<evidence type="ECO:0000313" key="1">
    <source>
        <dbReference type="EMBL" id="XFO65263.1"/>
    </source>
</evidence>
<name>A0ABZ3IIS0_9FIRM</name>
<sequence>MQFRVRALSPHTTQRAHTLGPKRVCENVDSVGLNQKGRMINESDGALIFLQRGLKIERGIIF</sequence>
<dbReference type="Proteomes" id="UP000216752">
    <property type="component" value="Chromosome"/>
</dbReference>
<protein>
    <submittedName>
        <fullName evidence="1">Uncharacterized protein</fullName>
    </submittedName>
</protein>